<evidence type="ECO:0000313" key="3">
    <source>
        <dbReference type="Proteomes" id="UP000004080"/>
    </source>
</evidence>
<evidence type="ECO:0000256" key="1">
    <source>
        <dbReference type="SAM" id="MobiDB-lite"/>
    </source>
</evidence>
<organism evidence="2 3">
    <name type="scientific">Fictibacillus macauensis ZFHKF-1</name>
    <dbReference type="NCBI Taxonomy" id="1196324"/>
    <lineage>
        <taxon>Bacteria</taxon>
        <taxon>Bacillati</taxon>
        <taxon>Bacillota</taxon>
        <taxon>Bacilli</taxon>
        <taxon>Bacillales</taxon>
        <taxon>Fictibacillaceae</taxon>
        <taxon>Fictibacillus</taxon>
    </lineage>
</organism>
<dbReference type="STRING" id="1196324.A374_19250"/>
<reference evidence="2 3" key="1">
    <citation type="journal article" date="2012" name="J. Bacteriol.">
        <title>Genome of Bacillus macauensis ZFHKF-1, a Long-Chain-Forming Bacterium.</title>
        <authorList>
            <person name="Cai L."/>
            <person name="Zhang T."/>
        </authorList>
    </citation>
    <scope>NUCLEOTIDE SEQUENCE [LARGE SCALE GENOMIC DNA]</scope>
    <source>
        <strain evidence="2 3">ZFHKF-1</strain>
    </source>
</reference>
<dbReference type="EMBL" id="AKKV01000053">
    <property type="protein sequence ID" value="EIT83688.1"/>
    <property type="molecule type" value="Genomic_DNA"/>
</dbReference>
<dbReference type="RefSeq" id="WP_007203914.1">
    <property type="nucleotide sequence ID" value="NZ_AKKV01000053.1"/>
</dbReference>
<protein>
    <recommendedName>
        <fullName evidence="4">YwdI family protein</fullName>
    </recommendedName>
</protein>
<gene>
    <name evidence="2" type="ORF">A374_19250</name>
</gene>
<feature type="region of interest" description="Disordered" evidence="1">
    <location>
        <begin position="55"/>
        <end position="96"/>
    </location>
</feature>
<dbReference type="OrthoDB" id="2361717at2"/>
<dbReference type="Pfam" id="PF17261">
    <property type="entry name" value="DUF5327"/>
    <property type="match status" value="1"/>
</dbReference>
<dbReference type="AlphaFoldDB" id="I8UA71"/>
<proteinExistence type="predicted"/>
<evidence type="ECO:0000313" key="2">
    <source>
        <dbReference type="EMBL" id="EIT83688.1"/>
    </source>
</evidence>
<evidence type="ECO:0008006" key="4">
    <source>
        <dbReference type="Google" id="ProtNLM"/>
    </source>
</evidence>
<keyword evidence="3" id="KW-1185">Reference proteome</keyword>
<comment type="caution">
    <text evidence="2">The sequence shown here is derived from an EMBL/GenBank/DDBJ whole genome shotgun (WGS) entry which is preliminary data.</text>
</comment>
<dbReference type="InterPro" id="IPR035218">
    <property type="entry name" value="DUF5327"/>
</dbReference>
<accession>I8UA71</accession>
<feature type="compositionally biased region" description="Polar residues" evidence="1">
    <location>
        <begin position="57"/>
        <end position="76"/>
    </location>
</feature>
<sequence>MSISVRHILQLMEKHVTELKQLPEGSPKIKEHAASIKALTDVLLLSDSGSAGEMQLPQASISAPPSFTQAPKSSPVQKPAVPYAEEDGNGDSIFDF</sequence>
<dbReference type="Proteomes" id="UP000004080">
    <property type="component" value="Unassembled WGS sequence"/>
</dbReference>
<dbReference type="PATRIC" id="fig|1196324.3.peg.3911"/>
<name>I8UA71_9BACL</name>